<dbReference type="OrthoDB" id="21665at2"/>
<dbReference type="InterPro" id="IPR007803">
    <property type="entry name" value="Asp/Arg/Pro-Hydrxlase"/>
</dbReference>
<dbReference type="RefSeq" id="WP_110076083.1">
    <property type="nucleotide sequence ID" value="NZ_QGTT01000008.1"/>
</dbReference>
<dbReference type="EMBL" id="QGTT01000008">
    <property type="protein sequence ID" value="PWW12222.1"/>
    <property type="molecule type" value="Genomic_DNA"/>
</dbReference>
<accession>A0A317Q6G3</accession>
<dbReference type="Pfam" id="PF05118">
    <property type="entry name" value="Asp_Arg_Hydrox"/>
    <property type="match status" value="1"/>
</dbReference>
<proteinExistence type="inferred from homology"/>
<comment type="caution">
    <text evidence="5">The sequence shown here is derived from an EMBL/GenBank/DDBJ whole genome shotgun (WGS) entry which is preliminary data.</text>
</comment>
<organism evidence="5 6">
    <name type="scientific">Pseudidiomarina maritima</name>
    <dbReference type="NCBI Taxonomy" id="519453"/>
    <lineage>
        <taxon>Bacteria</taxon>
        <taxon>Pseudomonadati</taxon>
        <taxon>Pseudomonadota</taxon>
        <taxon>Gammaproteobacteria</taxon>
        <taxon>Alteromonadales</taxon>
        <taxon>Idiomarinaceae</taxon>
        <taxon>Pseudidiomarina</taxon>
    </lineage>
</organism>
<dbReference type="PANTHER" id="PTHR46332:SF5">
    <property type="entry name" value="ASPARTATE BETA-HYDROXYLASE DOMAIN CONTAINING 2"/>
    <property type="match status" value="1"/>
</dbReference>
<name>A0A317Q6G3_9GAMM</name>
<evidence type="ECO:0000256" key="2">
    <source>
        <dbReference type="ARBA" id="ARBA00022964"/>
    </source>
</evidence>
<keyword evidence="2" id="KW-0223">Dioxygenase</keyword>
<dbReference type="InterPro" id="IPR051821">
    <property type="entry name" value="Asp/Asn_beta-hydroxylase"/>
</dbReference>
<reference evidence="5 6" key="1">
    <citation type="submission" date="2018-05" db="EMBL/GenBank/DDBJ databases">
        <title>Freshwater and sediment microbial communities from various areas in North America, analyzing microbe dynamics in response to fracking.</title>
        <authorList>
            <person name="Lamendella R."/>
        </authorList>
    </citation>
    <scope>NUCLEOTIDE SEQUENCE [LARGE SCALE GENOMIC DNA]</scope>
    <source>
        <strain evidence="5 6">125B1</strain>
    </source>
</reference>
<evidence type="ECO:0000259" key="4">
    <source>
        <dbReference type="Pfam" id="PF05118"/>
    </source>
</evidence>
<keyword evidence="6" id="KW-1185">Reference proteome</keyword>
<gene>
    <name evidence="5" type="ORF">DET45_10854</name>
</gene>
<keyword evidence="3" id="KW-0560">Oxidoreductase</keyword>
<evidence type="ECO:0000313" key="6">
    <source>
        <dbReference type="Proteomes" id="UP000246964"/>
    </source>
</evidence>
<dbReference type="SUPFAM" id="SSF51197">
    <property type="entry name" value="Clavaminate synthase-like"/>
    <property type="match status" value="1"/>
</dbReference>
<comment type="similarity">
    <text evidence="1">Belongs to the aspartyl/asparaginyl beta-hydroxylase family.</text>
</comment>
<sequence>MTDAVTTAELQQQLVTASEQGDLLQAIGLLERLIQAEPKQVGYHEQLGQALRQYCDSEAKQQQLTGLVEQQPYAFTTRLLVARFAEMLGQPEAAFLHYSQAINTAQSLGFWLNDASTAPWCRPFVQHALKVSAQQRIAQGQQWISELQRNYEQQDLARVIKAVRMHTGEIAVQHHDKRQLPSYFYVPDLPVAPQFPREAMPFIDEYEAAAAGIQADLHRVLETQAEFPRFQYQGGEEQLTEGGSWDAFFFYRHGNAFTENLAQCPTTASVLDSLPLCRIPQHSPEVCFSILRPGAHILPHRGVTNLRSVLHLGLDIPTDCALHLPDITEIHWDEGKAFAFDDTYLHEAWNRSDRTRIVLLADIWNPYLTEVERAALTDVMVKLGEFNRAAKAVA</sequence>
<protein>
    <submittedName>
        <fullName evidence="5">Aspartyl/asparaginyl beta-hydroxylase</fullName>
    </submittedName>
</protein>
<feature type="domain" description="Aspartyl/asparaginy/proline hydroxylase" evidence="4">
    <location>
        <begin position="210"/>
        <end position="366"/>
    </location>
</feature>
<evidence type="ECO:0000256" key="1">
    <source>
        <dbReference type="ARBA" id="ARBA00007730"/>
    </source>
</evidence>
<dbReference type="InterPro" id="IPR027443">
    <property type="entry name" value="IPNS-like_sf"/>
</dbReference>
<dbReference type="Gene3D" id="1.25.40.10">
    <property type="entry name" value="Tetratricopeptide repeat domain"/>
    <property type="match status" value="1"/>
</dbReference>
<dbReference type="GO" id="GO:0016020">
    <property type="term" value="C:membrane"/>
    <property type="evidence" value="ECO:0007669"/>
    <property type="project" value="TreeGrafter"/>
</dbReference>
<dbReference type="AlphaFoldDB" id="A0A317Q6G3"/>
<dbReference type="SUPFAM" id="SSF48452">
    <property type="entry name" value="TPR-like"/>
    <property type="match status" value="1"/>
</dbReference>
<dbReference type="PANTHER" id="PTHR46332">
    <property type="entry name" value="ASPARTATE BETA-HYDROXYLASE DOMAIN-CONTAINING PROTEIN 2"/>
    <property type="match status" value="1"/>
</dbReference>
<dbReference type="InterPro" id="IPR011990">
    <property type="entry name" value="TPR-like_helical_dom_sf"/>
</dbReference>
<dbReference type="Proteomes" id="UP000246964">
    <property type="component" value="Unassembled WGS sequence"/>
</dbReference>
<evidence type="ECO:0000313" key="5">
    <source>
        <dbReference type="EMBL" id="PWW12222.1"/>
    </source>
</evidence>
<evidence type="ECO:0000256" key="3">
    <source>
        <dbReference type="ARBA" id="ARBA00023002"/>
    </source>
</evidence>
<dbReference type="Gene3D" id="2.60.120.330">
    <property type="entry name" value="B-lactam Antibiotic, Isopenicillin N Synthase, Chain"/>
    <property type="match status" value="1"/>
</dbReference>
<dbReference type="GO" id="GO:0051213">
    <property type="term" value="F:dioxygenase activity"/>
    <property type="evidence" value="ECO:0007669"/>
    <property type="project" value="UniProtKB-KW"/>
</dbReference>